<dbReference type="PROSITE" id="PS51257">
    <property type="entry name" value="PROKAR_LIPOPROTEIN"/>
    <property type="match status" value="1"/>
</dbReference>
<dbReference type="RefSeq" id="WP_079687553.1">
    <property type="nucleotide sequence ID" value="NZ_FUZU01000002.1"/>
</dbReference>
<evidence type="ECO:0008006" key="3">
    <source>
        <dbReference type="Google" id="ProtNLM"/>
    </source>
</evidence>
<proteinExistence type="predicted"/>
<evidence type="ECO:0000313" key="2">
    <source>
        <dbReference type="Proteomes" id="UP000190961"/>
    </source>
</evidence>
<sequence length="521" mass="57855">MNLRVKRVGQLAMLAIALFFLSCEDGTSLLGYENPTSKFDLSFIDIPVETSVIQLDSIRTSNFNASNDLNRLLVGKTDDARFGDATAIAFTQFLPKSGLDTSVTNHTPVFDSISLQLRHDYYAYGANGNTHQEINVHELTEALKSSFSTTTTTNTGGQQKPHTTTYNFQKTYLSKDVATFDPTALGTKGFNVDKDKYKLGATDATPDTVYTTIPLSDAFGQRLFNLATTASKTDFTNYTYFTERFKGLVLTPGESDKIIGIRPGDDFTKLVMHFHTTKDTLTIEFSLNNLLSFNQITADRSSSELATLTTTYQDTEPNGDLRYIQAGTGVVTKIDFSKFEEFAATLDRVAINSAEFIINSIEDPAGNEPPPNLVVKLLKDNNRLKKPAFRGNSTAFTNDVAQINSYRGYINYDVSSFSNFYSGSVPFDSTLNIINDVGRFCTLNYSETDKKYKGSASLFFQQLFSKTAEETKFTKAVLVPYEGASSSYPYGRHVIGKSLNRVVFNKNNIVLRVYYTVPTVN</sequence>
<keyword evidence="2" id="KW-1185">Reference proteome</keyword>
<gene>
    <name evidence="1" type="ORF">SAMN05660236_2988</name>
</gene>
<name>A0A1T5LEJ3_9BACT</name>
<dbReference type="EMBL" id="FUZU01000002">
    <property type="protein sequence ID" value="SKC73808.1"/>
    <property type="molecule type" value="Genomic_DNA"/>
</dbReference>
<accession>A0A1T5LEJ3</accession>
<dbReference type="OrthoDB" id="1092930at2"/>
<protein>
    <recommendedName>
        <fullName evidence="3">DUF4270 domain-containing protein</fullName>
    </recommendedName>
</protein>
<organism evidence="1 2">
    <name type="scientific">Ohtaekwangia koreensis</name>
    <dbReference type="NCBI Taxonomy" id="688867"/>
    <lineage>
        <taxon>Bacteria</taxon>
        <taxon>Pseudomonadati</taxon>
        <taxon>Bacteroidota</taxon>
        <taxon>Cytophagia</taxon>
        <taxon>Cytophagales</taxon>
        <taxon>Fulvivirgaceae</taxon>
        <taxon>Ohtaekwangia</taxon>
    </lineage>
</organism>
<reference evidence="1 2" key="1">
    <citation type="submission" date="2017-02" db="EMBL/GenBank/DDBJ databases">
        <authorList>
            <person name="Peterson S.W."/>
        </authorList>
    </citation>
    <scope>NUCLEOTIDE SEQUENCE [LARGE SCALE GENOMIC DNA]</scope>
    <source>
        <strain evidence="1 2">DSM 25262</strain>
    </source>
</reference>
<evidence type="ECO:0000313" key="1">
    <source>
        <dbReference type="EMBL" id="SKC73808.1"/>
    </source>
</evidence>
<dbReference type="AlphaFoldDB" id="A0A1T5LEJ3"/>
<dbReference type="STRING" id="688867.SAMN05660236_2988"/>
<dbReference type="Proteomes" id="UP000190961">
    <property type="component" value="Unassembled WGS sequence"/>
</dbReference>